<evidence type="ECO:0000256" key="1">
    <source>
        <dbReference type="SAM" id="Phobius"/>
    </source>
</evidence>
<evidence type="ECO:0008006" key="4">
    <source>
        <dbReference type="Google" id="ProtNLM"/>
    </source>
</evidence>
<dbReference type="RefSeq" id="WP_236891647.1">
    <property type="nucleotide sequence ID" value="NZ_AP024488.1"/>
</dbReference>
<gene>
    <name evidence="2" type="ORF">DSLASN_10300</name>
</gene>
<sequence>MNVPKLMVIGTSEPFSHGVADYAIALAQRMGCEILAIHLSDSPVRLTAPLSSLSDDQFTALALEAGVSLSHRSQTGPMKRSLPMLCKTVKRLSLIVADAGLCVEQRHIHPTIPVVEFCTDFKPKSEGAHMTPMKEANRQKGILFKTVVTGIMSVSLYAILFMNVETVMLWFTKGGGYAALPILTALLFSLVHGAFTGNIWSLLGINAKTTPSTQTTQVAAEEGTTKPSFLRFHVMKPKVNV</sequence>
<proteinExistence type="predicted"/>
<keyword evidence="1" id="KW-1133">Transmembrane helix</keyword>
<feature type="transmembrane region" description="Helical" evidence="1">
    <location>
        <begin position="142"/>
        <end position="162"/>
    </location>
</feature>
<reference evidence="2 3" key="1">
    <citation type="submission" date="2021-02" db="EMBL/GenBank/DDBJ databases">
        <title>Complete genome of Desulfoluna sp. strain ASN36.</title>
        <authorList>
            <person name="Takahashi A."/>
            <person name="Kojima H."/>
            <person name="Fukui M."/>
        </authorList>
    </citation>
    <scope>NUCLEOTIDE SEQUENCE [LARGE SCALE GENOMIC DNA]</scope>
    <source>
        <strain evidence="2 3">ASN36</strain>
    </source>
</reference>
<evidence type="ECO:0000313" key="2">
    <source>
        <dbReference type="EMBL" id="BCS95398.1"/>
    </source>
</evidence>
<dbReference type="Proteomes" id="UP001320148">
    <property type="component" value="Chromosome"/>
</dbReference>
<organism evidence="2 3">
    <name type="scientific">Desulfoluna limicola</name>
    <dbReference type="NCBI Taxonomy" id="2810562"/>
    <lineage>
        <taxon>Bacteria</taxon>
        <taxon>Pseudomonadati</taxon>
        <taxon>Thermodesulfobacteriota</taxon>
        <taxon>Desulfobacteria</taxon>
        <taxon>Desulfobacterales</taxon>
        <taxon>Desulfolunaceae</taxon>
        <taxon>Desulfoluna</taxon>
    </lineage>
</organism>
<dbReference type="EMBL" id="AP024488">
    <property type="protein sequence ID" value="BCS95398.1"/>
    <property type="molecule type" value="Genomic_DNA"/>
</dbReference>
<keyword evidence="1" id="KW-0472">Membrane</keyword>
<accession>A0ABM7PCZ7</accession>
<keyword evidence="3" id="KW-1185">Reference proteome</keyword>
<name>A0ABM7PCZ7_9BACT</name>
<evidence type="ECO:0000313" key="3">
    <source>
        <dbReference type="Proteomes" id="UP001320148"/>
    </source>
</evidence>
<keyword evidence="1" id="KW-0812">Transmembrane</keyword>
<protein>
    <recommendedName>
        <fullName evidence="4">UspA domain-containing protein</fullName>
    </recommendedName>
</protein>
<feature type="transmembrane region" description="Helical" evidence="1">
    <location>
        <begin position="182"/>
        <end position="203"/>
    </location>
</feature>